<proteinExistence type="predicted"/>
<evidence type="ECO:0000313" key="1">
    <source>
        <dbReference type="EMBL" id="MBK0395869.1"/>
    </source>
</evidence>
<organism evidence="1 2">
    <name type="scientific">Kingella bonacorsii</name>
    <dbReference type="NCBI Taxonomy" id="2796361"/>
    <lineage>
        <taxon>Bacteria</taxon>
        <taxon>Pseudomonadati</taxon>
        <taxon>Pseudomonadota</taxon>
        <taxon>Betaproteobacteria</taxon>
        <taxon>Neisseriales</taxon>
        <taxon>Neisseriaceae</taxon>
        <taxon>Kingella</taxon>
    </lineage>
</organism>
<dbReference type="RefSeq" id="WP_003794169.1">
    <property type="nucleotide sequence ID" value="NZ_JAEHNZ010000001.1"/>
</dbReference>
<dbReference type="Proteomes" id="UP000614058">
    <property type="component" value="Unassembled WGS sequence"/>
</dbReference>
<comment type="caution">
    <text evidence="1">The sequence shown here is derived from an EMBL/GenBank/DDBJ whole genome shotgun (WGS) entry which is preliminary data.</text>
</comment>
<evidence type="ECO:0000313" key="2">
    <source>
        <dbReference type="Proteomes" id="UP000614058"/>
    </source>
</evidence>
<dbReference type="EMBL" id="JAEHNZ010000001">
    <property type="protein sequence ID" value="MBK0395869.1"/>
    <property type="molecule type" value="Genomic_DNA"/>
</dbReference>
<sequence length="100" mass="11079">MQSGNYYFQTTVTRVNLASVMQALRSSDAPADEISANIKSLMQCSIAQGKERAVDLLLQYNLAYISHAKNKVLSHDDSVCFADIRWALQTVGKPKMARAI</sequence>
<dbReference type="GeneID" id="84907011"/>
<accession>A0ABS1BRH1</accession>
<reference evidence="1 2" key="1">
    <citation type="journal article" date="2021" name="Pathogens">
        <title>Isolation and Characterization of Kingella bonacorsii sp. nov., A Novel Kingella Species Detected in a Stable Periodontitis Subject.</title>
        <authorList>
            <person name="Antezack A."/>
            <person name="Boxberger M."/>
            <person name="Rolland C."/>
            <person name="Monnet-Corti V."/>
            <person name="La Scola B."/>
        </authorList>
    </citation>
    <scope>NUCLEOTIDE SEQUENCE [LARGE SCALE GENOMIC DNA]</scope>
    <source>
        <strain evidence="1 2">Marseille-Q4569</strain>
    </source>
</reference>
<protein>
    <submittedName>
        <fullName evidence="1">Uncharacterized protein</fullName>
    </submittedName>
</protein>
<name>A0ABS1BRH1_9NEIS</name>
<gene>
    <name evidence="1" type="ORF">JDW22_04545</name>
</gene>
<keyword evidence="2" id="KW-1185">Reference proteome</keyword>